<evidence type="ECO:0000313" key="9">
    <source>
        <dbReference type="Proteomes" id="UP000537260"/>
    </source>
</evidence>
<dbReference type="RefSeq" id="WP_179577616.1">
    <property type="nucleotide sequence ID" value="NZ_JACCFM010000001.1"/>
</dbReference>
<dbReference type="EMBL" id="JACCFM010000001">
    <property type="protein sequence ID" value="NYJ18752.1"/>
    <property type="molecule type" value="Genomic_DNA"/>
</dbReference>
<dbReference type="GO" id="GO:0005576">
    <property type="term" value="C:extracellular region"/>
    <property type="evidence" value="ECO:0007669"/>
    <property type="project" value="UniProtKB-SubCell"/>
</dbReference>
<dbReference type="Pfam" id="PF07196">
    <property type="entry name" value="Flagellin_IN"/>
    <property type="match status" value="1"/>
</dbReference>
<feature type="domain" description="Flagellar hook-associated protein 2 C-terminal" evidence="7">
    <location>
        <begin position="217"/>
        <end position="443"/>
    </location>
</feature>
<evidence type="ECO:0000313" key="8">
    <source>
        <dbReference type="EMBL" id="NYJ18752.1"/>
    </source>
</evidence>
<dbReference type="PANTHER" id="PTHR30288:SF0">
    <property type="entry name" value="FLAGELLAR HOOK-ASSOCIATED PROTEIN 2"/>
    <property type="match status" value="1"/>
</dbReference>
<comment type="subcellular location">
    <subcellularLocation>
        <location evidence="5">Secreted</location>
    </subcellularLocation>
    <subcellularLocation>
        <location evidence="5">Bacterial flagellum</location>
    </subcellularLocation>
</comment>
<evidence type="ECO:0000256" key="5">
    <source>
        <dbReference type="RuleBase" id="RU362066"/>
    </source>
</evidence>
<feature type="domain" description="Flagellar hook-associated protein 2 N-terminal" evidence="6">
    <location>
        <begin position="11"/>
        <end position="106"/>
    </location>
</feature>
<dbReference type="GO" id="GO:0009421">
    <property type="term" value="C:bacterial-type flagellum filament cap"/>
    <property type="evidence" value="ECO:0007669"/>
    <property type="project" value="InterPro"/>
</dbReference>
<dbReference type="InterPro" id="IPR010810">
    <property type="entry name" value="Flagellin_hook_IN_motif"/>
</dbReference>
<dbReference type="Proteomes" id="UP000537260">
    <property type="component" value="Unassembled WGS sequence"/>
</dbReference>
<dbReference type="GO" id="GO:0009424">
    <property type="term" value="C:bacterial-type flagellum hook"/>
    <property type="evidence" value="ECO:0007669"/>
    <property type="project" value="UniProtKB-UniRule"/>
</dbReference>
<evidence type="ECO:0000256" key="1">
    <source>
        <dbReference type="ARBA" id="ARBA00009764"/>
    </source>
</evidence>
<proteinExistence type="inferred from homology"/>
<keyword evidence="8" id="KW-0282">Flagellum</keyword>
<evidence type="ECO:0000259" key="7">
    <source>
        <dbReference type="Pfam" id="PF07195"/>
    </source>
</evidence>
<protein>
    <recommendedName>
        <fullName evidence="5">Flagellar hook-associated protein 2</fullName>
        <shortName evidence="5">HAP2</shortName>
    </recommendedName>
    <alternativeName>
        <fullName evidence="5">Flagellar cap protein</fullName>
    </alternativeName>
</protein>
<comment type="caution">
    <text evidence="8">The sequence shown here is derived from an EMBL/GenBank/DDBJ whole genome shotgun (WGS) entry which is preliminary data.</text>
</comment>
<sequence length="463" mass="46680">MGNLALDGLASGLNTTALIASLMQVEAIPKTLLQAKVTGAQSKITDLQALNGKIAALAALAKKVTLPTALQAFTVTSSSPAATGTASSSAAAGSVDIVVSQLAQAQTMVSGPMSAWPDDPATLTFVAQDGTKTQVVAASGSLDDVVRAINSAGAGVSATKVASGVDAGGIPQYRLQMVSSTSGDAAAFTVFRGTATAVDGGTATNLLDDGGAVIRDAQNAEVKLWAGTAAEQTISSATNTFAELLPGVAVTVTAVSAGPVSLMVGRNAEASTATVKELTDALSAIFGTITAKSLTTQKTEADGTVVTALGTFSSNSTIKSIKQSIVSAVGQPIDGFSPSEVGISFSADGSLVFDAEKFAAALAANPAKAEGMIATIAGRVETAAASISDKYQGLLTNQITSQESLVKTMNKQVDSWDRRLAARESTLKRTYAALEVALGKMNSQSSYLASQISGLPSWNSSNK</sequence>
<gene>
    <name evidence="8" type="ORF">HNR05_000543</name>
</gene>
<name>A0A7Z0ED55_9MICO</name>
<dbReference type="GO" id="GO:0071973">
    <property type="term" value="P:bacterial-type flagellum-dependent cell motility"/>
    <property type="evidence" value="ECO:0007669"/>
    <property type="project" value="TreeGrafter"/>
</dbReference>
<keyword evidence="3" id="KW-0175">Coiled coil</keyword>
<dbReference type="AlphaFoldDB" id="A0A7Z0ED55"/>
<organism evidence="8 9">
    <name type="scientific">Glaciibacter psychrotolerans</name>
    <dbReference type="NCBI Taxonomy" id="670054"/>
    <lineage>
        <taxon>Bacteria</taxon>
        <taxon>Bacillati</taxon>
        <taxon>Actinomycetota</taxon>
        <taxon>Actinomycetes</taxon>
        <taxon>Micrococcales</taxon>
        <taxon>Microbacteriaceae</taxon>
        <taxon>Glaciibacter</taxon>
    </lineage>
</organism>
<dbReference type="GO" id="GO:0007155">
    <property type="term" value="P:cell adhesion"/>
    <property type="evidence" value="ECO:0007669"/>
    <property type="project" value="InterPro"/>
</dbReference>
<comment type="similarity">
    <text evidence="1 5">Belongs to the FliD family.</text>
</comment>
<evidence type="ECO:0000256" key="2">
    <source>
        <dbReference type="ARBA" id="ARBA00011255"/>
    </source>
</evidence>
<evidence type="ECO:0000259" key="6">
    <source>
        <dbReference type="Pfam" id="PF02465"/>
    </source>
</evidence>
<accession>A0A7Z0ED55</accession>
<keyword evidence="9" id="KW-1185">Reference proteome</keyword>
<dbReference type="Pfam" id="PF02465">
    <property type="entry name" value="FliD_N"/>
    <property type="match status" value="1"/>
</dbReference>
<evidence type="ECO:0000256" key="3">
    <source>
        <dbReference type="ARBA" id="ARBA00023054"/>
    </source>
</evidence>
<comment type="subunit">
    <text evidence="2 5">Homopentamer.</text>
</comment>
<dbReference type="Pfam" id="PF07195">
    <property type="entry name" value="FliD_C"/>
    <property type="match status" value="1"/>
</dbReference>
<comment type="function">
    <text evidence="5">Required for morphogenesis and for the elongation of the flagellar filament by facilitating polymerization of the flagellin monomers at the tip of growing filament. Forms a capping structure, which prevents flagellin subunits (transported through the central channel of the flagellum) from leaking out without polymerization at the distal end.</text>
</comment>
<keyword evidence="8" id="KW-0966">Cell projection</keyword>
<dbReference type="InterPro" id="IPR040026">
    <property type="entry name" value="FliD"/>
</dbReference>
<dbReference type="PANTHER" id="PTHR30288">
    <property type="entry name" value="FLAGELLAR CAP/ASSEMBLY PROTEIN FLID"/>
    <property type="match status" value="1"/>
</dbReference>
<dbReference type="InterPro" id="IPR003481">
    <property type="entry name" value="FliD_N"/>
</dbReference>
<dbReference type="InterPro" id="IPR010809">
    <property type="entry name" value="FliD_C"/>
</dbReference>
<keyword evidence="5" id="KW-0964">Secreted</keyword>
<keyword evidence="4 5" id="KW-0975">Bacterial flagellum</keyword>
<evidence type="ECO:0000256" key="4">
    <source>
        <dbReference type="ARBA" id="ARBA00023143"/>
    </source>
</evidence>
<reference evidence="8 9" key="1">
    <citation type="submission" date="2020-07" db="EMBL/GenBank/DDBJ databases">
        <title>Sequencing the genomes of 1000 actinobacteria strains.</title>
        <authorList>
            <person name="Klenk H.-P."/>
        </authorList>
    </citation>
    <scope>NUCLEOTIDE SEQUENCE [LARGE SCALE GENOMIC DNA]</scope>
    <source>
        <strain evidence="8 9">LI1</strain>
    </source>
</reference>
<keyword evidence="8" id="KW-0969">Cilium</keyword>